<dbReference type="AlphaFoldDB" id="A0AAV7STE9"/>
<accession>A0AAV7STE9</accession>
<dbReference type="Proteomes" id="UP001066276">
    <property type="component" value="Chromosome 4_2"/>
</dbReference>
<name>A0AAV7STE9_PLEWA</name>
<gene>
    <name evidence="2" type="ORF">NDU88_007805</name>
</gene>
<keyword evidence="3" id="KW-1185">Reference proteome</keyword>
<proteinExistence type="predicted"/>
<organism evidence="2 3">
    <name type="scientific">Pleurodeles waltl</name>
    <name type="common">Iberian ribbed newt</name>
    <dbReference type="NCBI Taxonomy" id="8319"/>
    <lineage>
        <taxon>Eukaryota</taxon>
        <taxon>Metazoa</taxon>
        <taxon>Chordata</taxon>
        <taxon>Craniata</taxon>
        <taxon>Vertebrata</taxon>
        <taxon>Euteleostomi</taxon>
        <taxon>Amphibia</taxon>
        <taxon>Batrachia</taxon>
        <taxon>Caudata</taxon>
        <taxon>Salamandroidea</taxon>
        <taxon>Salamandridae</taxon>
        <taxon>Pleurodelinae</taxon>
        <taxon>Pleurodeles</taxon>
    </lineage>
</organism>
<dbReference type="EMBL" id="JANPWB010000008">
    <property type="protein sequence ID" value="KAJ1167413.1"/>
    <property type="molecule type" value="Genomic_DNA"/>
</dbReference>
<sequence length="145" mass="15797">MQEAPSSFEESLVEALESNVKLSVNKALAMTLGPQTSLLKGFACQQGWFPSIAAPSEPTSQPPRPSKGKSKARKWAHSDAFERLSATVLDEHGYSNPCAQAPSSDDTPHSADSSNDSLDSDQEEQPGPSKRRRTGQMYARCLLRY</sequence>
<comment type="caution">
    <text evidence="2">The sequence shown here is derived from an EMBL/GenBank/DDBJ whole genome shotgun (WGS) entry which is preliminary data.</text>
</comment>
<feature type="region of interest" description="Disordered" evidence="1">
    <location>
        <begin position="91"/>
        <end position="138"/>
    </location>
</feature>
<evidence type="ECO:0000313" key="3">
    <source>
        <dbReference type="Proteomes" id="UP001066276"/>
    </source>
</evidence>
<feature type="compositionally biased region" description="Basic residues" evidence="1">
    <location>
        <begin position="66"/>
        <end position="75"/>
    </location>
</feature>
<feature type="region of interest" description="Disordered" evidence="1">
    <location>
        <begin position="50"/>
        <end position="77"/>
    </location>
</feature>
<evidence type="ECO:0000256" key="1">
    <source>
        <dbReference type="SAM" id="MobiDB-lite"/>
    </source>
</evidence>
<protein>
    <submittedName>
        <fullName evidence="2">Uncharacterized protein</fullName>
    </submittedName>
</protein>
<reference evidence="2" key="1">
    <citation type="journal article" date="2022" name="bioRxiv">
        <title>Sequencing and chromosome-scale assembly of the giantPleurodeles waltlgenome.</title>
        <authorList>
            <person name="Brown T."/>
            <person name="Elewa A."/>
            <person name="Iarovenko S."/>
            <person name="Subramanian E."/>
            <person name="Araus A.J."/>
            <person name="Petzold A."/>
            <person name="Susuki M."/>
            <person name="Suzuki K.-i.T."/>
            <person name="Hayashi T."/>
            <person name="Toyoda A."/>
            <person name="Oliveira C."/>
            <person name="Osipova E."/>
            <person name="Leigh N.D."/>
            <person name="Simon A."/>
            <person name="Yun M.H."/>
        </authorList>
    </citation>
    <scope>NUCLEOTIDE SEQUENCE</scope>
    <source>
        <strain evidence="2">20211129_DDA</strain>
        <tissue evidence="2">Liver</tissue>
    </source>
</reference>
<evidence type="ECO:0000313" key="2">
    <source>
        <dbReference type="EMBL" id="KAJ1167413.1"/>
    </source>
</evidence>